<comment type="similarity">
    <text evidence="1">Belongs to the HpcH/HpaI aldolase family.</text>
</comment>
<gene>
    <name evidence="5" type="ORF">MLE19_04300</name>
</gene>
<evidence type="ECO:0000313" key="6">
    <source>
        <dbReference type="Proteomes" id="UP001320609"/>
    </source>
</evidence>
<name>A0ABS9S352_9GAMM</name>
<dbReference type="InterPro" id="IPR005000">
    <property type="entry name" value="Aldolase/citrate-lyase_domain"/>
</dbReference>
<dbReference type="PANTHER" id="PTHR30502">
    <property type="entry name" value="2-KETO-3-DEOXY-L-RHAMNONATE ALDOLASE"/>
    <property type="match status" value="1"/>
</dbReference>
<dbReference type="InterPro" id="IPR050251">
    <property type="entry name" value="HpcH-HpaI_aldolase"/>
</dbReference>
<sequence length="254" mass="27472">MQNSFKQGLRTRRSQSGLWMSLGSESSVEIASLCGADWLLIDMEHSPNEVMTVMSQLRAAVDATRCVVRPPCSDPVVTKRLLDIGARNLMFPMIETAEQAREVVSWTRYPPHGIRGISGVVRANGYGTNGRYLDTYTDELTIIVQVESPEAIRNIPEIAAVEGIDSIFIGPGDLMASIGKAGVKEDAEHTRLINEGLKSIHEAGIAAGILGYGQAKASEYFAAGFDYVAVGADTWMLVTGFKALLGAIEHSRAE</sequence>
<reference evidence="5 6" key="1">
    <citation type="submission" date="2022-03" db="EMBL/GenBank/DDBJ databases">
        <title>Genomic signatures underlying metal tolerance in selected Arctic bacterial isolates.</title>
        <authorList>
            <person name="Thomas F.A."/>
            <person name="Venkatachalam S."/>
            <person name="Krishnan K.P."/>
        </authorList>
    </citation>
    <scope>NUCLEOTIDE SEQUENCE [LARGE SCALE GENOMIC DNA]</scope>
    <source>
        <strain evidence="5 6">HM116</strain>
    </source>
</reference>
<organism evidence="5 6">
    <name type="scientific">Vreelandella neptunia</name>
    <dbReference type="NCBI Taxonomy" id="115551"/>
    <lineage>
        <taxon>Bacteria</taxon>
        <taxon>Pseudomonadati</taxon>
        <taxon>Pseudomonadota</taxon>
        <taxon>Gammaproteobacteria</taxon>
        <taxon>Oceanospirillales</taxon>
        <taxon>Halomonadaceae</taxon>
        <taxon>Vreelandella</taxon>
    </lineage>
</organism>
<evidence type="ECO:0000259" key="4">
    <source>
        <dbReference type="Pfam" id="PF03328"/>
    </source>
</evidence>
<dbReference type="EMBL" id="JAKVTW010000002">
    <property type="protein sequence ID" value="MCH4810546.1"/>
    <property type="molecule type" value="Genomic_DNA"/>
</dbReference>
<feature type="domain" description="HpcH/HpaI aldolase/citrate lyase" evidence="4">
    <location>
        <begin position="15"/>
        <end position="236"/>
    </location>
</feature>
<comment type="caution">
    <text evidence="5">The sequence shown here is derived from an EMBL/GenBank/DDBJ whole genome shotgun (WGS) entry which is preliminary data.</text>
</comment>
<dbReference type="InterPro" id="IPR040442">
    <property type="entry name" value="Pyrv_kinase-like_dom_sf"/>
</dbReference>
<evidence type="ECO:0000256" key="2">
    <source>
        <dbReference type="ARBA" id="ARBA00022723"/>
    </source>
</evidence>
<keyword evidence="2" id="KW-0479">Metal-binding</keyword>
<dbReference type="GO" id="GO:0016829">
    <property type="term" value="F:lyase activity"/>
    <property type="evidence" value="ECO:0007669"/>
    <property type="project" value="UniProtKB-KW"/>
</dbReference>
<dbReference type="Pfam" id="PF03328">
    <property type="entry name" value="HpcH_HpaI"/>
    <property type="match status" value="1"/>
</dbReference>
<protein>
    <submittedName>
        <fullName evidence="5">Aldolase/citrate lyase family protein</fullName>
    </submittedName>
</protein>
<dbReference type="RefSeq" id="WP_240716850.1">
    <property type="nucleotide sequence ID" value="NZ_JAKVTW010000002.1"/>
</dbReference>
<evidence type="ECO:0000313" key="5">
    <source>
        <dbReference type="EMBL" id="MCH4810546.1"/>
    </source>
</evidence>
<accession>A0ABS9S352</accession>
<dbReference type="PANTHER" id="PTHR30502:SF0">
    <property type="entry name" value="PHOSPHOENOLPYRUVATE CARBOXYLASE FAMILY PROTEIN"/>
    <property type="match status" value="1"/>
</dbReference>
<evidence type="ECO:0000256" key="1">
    <source>
        <dbReference type="ARBA" id="ARBA00005568"/>
    </source>
</evidence>
<dbReference type="Proteomes" id="UP001320609">
    <property type="component" value="Unassembled WGS sequence"/>
</dbReference>
<keyword evidence="6" id="KW-1185">Reference proteome</keyword>
<proteinExistence type="inferred from homology"/>
<evidence type="ECO:0000256" key="3">
    <source>
        <dbReference type="ARBA" id="ARBA00023239"/>
    </source>
</evidence>
<dbReference type="SUPFAM" id="SSF51621">
    <property type="entry name" value="Phosphoenolpyruvate/pyruvate domain"/>
    <property type="match status" value="1"/>
</dbReference>
<dbReference type="Gene3D" id="3.20.20.60">
    <property type="entry name" value="Phosphoenolpyruvate-binding domains"/>
    <property type="match status" value="1"/>
</dbReference>
<keyword evidence="3 5" id="KW-0456">Lyase</keyword>
<dbReference type="InterPro" id="IPR015813">
    <property type="entry name" value="Pyrv/PenolPyrv_kinase-like_dom"/>
</dbReference>